<dbReference type="PANTHER" id="PTHR11255">
    <property type="entry name" value="DIACYLGLYCEROL KINASE"/>
    <property type="match status" value="1"/>
</dbReference>
<dbReference type="Pfam" id="PF00781">
    <property type="entry name" value="DAGK_cat"/>
    <property type="match status" value="1"/>
</dbReference>
<dbReference type="PANTHER" id="PTHR11255:SF80">
    <property type="entry name" value="EYE-SPECIFIC DIACYLGLYCEROL KINASE"/>
    <property type="match status" value="1"/>
</dbReference>
<dbReference type="Proteomes" id="UP001153069">
    <property type="component" value="Unassembled WGS sequence"/>
</dbReference>
<evidence type="ECO:0000256" key="1">
    <source>
        <dbReference type="ARBA" id="ARBA00009280"/>
    </source>
</evidence>
<organism evidence="9 10">
    <name type="scientific">Seminavis robusta</name>
    <dbReference type="NCBI Taxonomy" id="568900"/>
    <lineage>
        <taxon>Eukaryota</taxon>
        <taxon>Sar</taxon>
        <taxon>Stramenopiles</taxon>
        <taxon>Ochrophyta</taxon>
        <taxon>Bacillariophyta</taxon>
        <taxon>Bacillariophyceae</taxon>
        <taxon>Bacillariophycidae</taxon>
        <taxon>Naviculales</taxon>
        <taxon>Naviculaceae</taxon>
        <taxon>Seminavis</taxon>
    </lineage>
</organism>
<dbReference type="InterPro" id="IPR016064">
    <property type="entry name" value="NAD/diacylglycerol_kinase_sf"/>
</dbReference>
<evidence type="ECO:0000256" key="2">
    <source>
        <dbReference type="ARBA" id="ARBA00022679"/>
    </source>
</evidence>
<protein>
    <recommendedName>
        <fullName evidence="6">Diacylglycerol kinase</fullName>
        <shortName evidence="6">DAG kinase</shortName>
        <ecNumber evidence="6">2.7.1.107</ecNumber>
    </recommendedName>
</protein>
<dbReference type="GO" id="GO:0005524">
    <property type="term" value="F:ATP binding"/>
    <property type="evidence" value="ECO:0007669"/>
    <property type="project" value="UniProtKB-KW"/>
</dbReference>
<dbReference type="OrthoDB" id="242257at2759"/>
<dbReference type="InterPro" id="IPR000756">
    <property type="entry name" value="Diacylglycerol_kin_accessory"/>
</dbReference>
<dbReference type="EMBL" id="CAICTM010000538">
    <property type="protein sequence ID" value="CAB9512509.1"/>
    <property type="molecule type" value="Genomic_DNA"/>
</dbReference>
<keyword evidence="4 6" id="KW-0418">Kinase</keyword>
<feature type="compositionally biased region" description="Acidic residues" evidence="7">
    <location>
        <begin position="13"/>
        <end position="25"/>
    </location>
</feature>
<proteinExistence type="inferred from homology"/>
<dbReference type="InterPro" id="IPR017438">
    <property type="entry name" value="ATP-NAD_kinase_N"/>
</dbReference>
<dbReference type="Gene3D" id="2.60.200.40">
    <property type="match status" value="1"/>
</dbReference>
<evidence type="ECO:0000256" key="3">
    <source>
        <dbReference type="ARBA" id="ARBA00022741"/>
    </source>
</evidence>
<evidence type="ECO:0000256" key="6">
    <source>
        <dbReference type="RuleBase" id="RU361128"/>
    </source>
</evidence>
<keyword evidence="5 6" id="KW-0067">ATP-binding</keyword>
<comment type="caution">
    <text evidence="9">The sequence shown here is derived from an EMBL/GenBank/DDBJ whole genome shotgun (WGS) entry which is preliminary data.</text>
</comment>
<accession>A0A9N8E684</accession>
<dbReference type="PROSITE" id="PS50146">
    <property type="entry name" value="DAGK"/>
    <property type="match status" value="1"/>
</dbReference>
<dbReference type="GO" id="GO:0007200">
    <property type="term" value="P:phospholipase C-activating G protein-coupled receptor signaling pathway"/>
    <property type="evidence" value="ECO:0007669"/>
    <property type="project" value="InterPro"/>
</dbReference>
<keyword evidence="2 6" id="KW-0808">Transferase</keyword>
<name>A0A9N8E684_9STRA</name>
<keyword evidence="3 6" id="KW-0547">Nucleotide-binding</keyword>
<dbReference type="Pfam" id="PF00609">
    <property type="entry name" value="DAGK_acc"/>
    <property type="match status" value="1"/>
</dbReference>
<feature type="compositionally biased region" description="Low complexity" evidence="7">
    <location>
        <begin position="360"/>
        <end position="371"/>
    </location>
</feature>
<sequence>MVGGYHARADVLVESDESSDDNTMDGDDMDCSFRHRALLTSDEAFDKAFRETDLEDIEEERNLYGEQHAVLTKSALAGLLQTTNTTTSSSTKKTSSHLTTTMEEDYPMESHPRNIDGFTIIAFLNSGSGGGQGATIYQDLARLLTPDCVFDLRKCCQGGRMPEDLLLQYARDPFVRVLACGGDGTMGWIESAIDKVWRTILGNNNGDVQETPYATHLPLALMPLGTGNDLARTFGWGKSYKSSMRKQRHLSKIAQAAPSILDRWRCVIIPDAKLDEKAKSWVPKVLAETTTSLSFNNDSSYSSSHPQQDTSDHQDHSGNRHNKMMTNNSNNSTRPSNASTMALLEGMFRDASIKEEPLPQLQPHQQPHPQQDCPSSSMELDNNDPGVQVFDGVFCNYMSIGFDAEIAFSFHKERERYPHRFHHPFKNKLVYVKKARKALLSPKLHDKVKVLVADKDNGNKLRELAVPKNCKSILILNIQSYAGGNQLTRVNDGISYDDGLIEVIFCSGVVRMAAAAVIPLLKCQVAAQSNRVCIRTSQPLHCQVDGEPWLQDKGFFQISYSSKNAFLTKQKQKRKHSSKRTKQQQQPWNCMTAGSAIDTSRHEKNDNQHAVVV</sequence>
<dbReference type="SMART" id="SM00045">
    <property type="entry name" value="DAGKa"/>
    <property type="match status" value="1"/>
</dbReference>
<feature type="region of interest" description="Disordered" evidence="7">
    <location>
        <begin position="360"/>
        <end position="382"/>
    </location>
</feature>
<comment type="similarity">
    <text evidence="1 6">Belongs to the eukaryotic diacylglycerol kinase family.</text>
</comment>
<dbReference type="Gene3D" id="3.40.50.10330">
    <property type="entry name" value="Probable inorganic polyphosphate/atp-NAD kinase, domain 1"/>
    <property type="match status" value="1"/>
</dbReference>
<dbReference type="InterPro" id="IPR037607">
    <property type="entry name" value="DGK"/>
</dbReference>
<evidence type="ECO:0000259" key="8">
    <source>
        <dbReference type="PROSITE" id="PS50146"/>
    </source>
</evidence>
<dbReference type="AlphaFoldDB" id="A0A9N8E684"/>
<keyword evidence="10" id="KW-1185">Reference proteome</keyword>
<feature type="region of interest" description="Disordered" evidence="7">
    <location>
        <begin position="569"/>
        <end position="590"/>
    </location>
</feature>
<dbReference type="GO" id="GO:0004143">
    <property type="term" value="F:ATP-dependent diacylglycerol kinase activity"/>
    <property type="evidence" value="ECO:0007669"/>
    <property type="project" value="UniProtKB-EC"/>
</dbReference>
<feature type="compositionally biased region" description="Low complexity" evidence="7">
    <location>
        <begin position="294"/>
        <end position="304"/>
    </location>
</feature>
<feature type="region of interest" description="Disordered" evidence="7">
    <location>
        <begin position="1"/>
        <end position="25"/>
    </location>
</feature>
<dbReference type="EC" id="2.7.1.107" evidence="6"/>
<comment type="catalytic activity">
    <reaction evidence="6">
        <text>a 1,2-diacyl-sn-glycerol + ATP = a 1,2-diacyl-sn-glycero-3-phosphate + ADP + H(+)</text>
        <dbReference type="Rhea" id="RHEA:10272"/>
        <dbReference type="ChEBI" id="CHEBI:15378"/>
        <dbReference type="ChEBI" id="CHEBI:17815"/>
        <dbReference type="ChEBI" id="CHEBI:30616"/>
        <dbReference type="ChEBI" id="CHEBI:58608"/>
        <dbReference type="ChEBI" id="CHEBI:456216"/>
        <dbReference type="EC" id="2.7.1.107"/>
    </reaction>
</comment>
<feature type="compositionally biased region" description="Low complexity" evidence="7">
    <location>
        <begin position="324"/>
        <end position="337"/>
    </location>
</feature>
<gene>
    <name evidence="9" type="ORF">SEMRO_539_G162900.1</name>
</gene>
<evidence type="ECO:0000256" key="4">
    <source>
        <dbReference type="ARBA" id="ARBA00022777"/>
    </source>
</evidence>
<evidence type="ECO:0000313" key="10">
    <source>
        <dbReference type="Proteomes" id="UP001153069"/>
    </source>
</evidence>
<evidence type="ECO:0000256" key="5">
    <source>
        <dbReference type="ARBA" id="ARBA00022840"/>
    </source>
</evidence>
<reference evidence="9" key="1">
    <citation type="submission" date="2020-06" db="EMBL/GenBank/DDBJ databases">
        <authorList>
            <consortium name="Plant Systems Biology data submission"/>
        </authorList>
    </citation>
    <scope>NUCLEOTIDE SEQUENCE</scope>
    <source>
        <strain evidence="9">D6</strain>
    </source>
</reference>
<dbReference type="GO" id="GO:0016020">
    <property type="term" value="C:membrane"/>
    <property type="evidence" value="ECO:0007669"/>
    <property type="project" value="TreeGrafter"/>
</dbReference>
<evidence type="ECO:0000256" key="7">
    <source>
        <dbReference type="SAM" id="MobiDB-lite"/>
    </source>
</evidence>
<feature type="region of interest" description="Disordered" evidence="7">
    <location>
        <begin position="294"/>
        <end position="337"/>
    </location>
</feature>
<dbReference type="SUPFAM" id="SSF111331">
    <property type="entry name" value="NAD kinase/diacylglycerol kinase-like"/>
    <property type="match status" value="1"/>
</dbReference>
<feature type="compositionally biased region" description="Basic residues" evidence="7">
    <location>
        <begin position="570"/>
        <end position="582"/>
    </location>
</feature>
<evidence type="ECO:0000313" key="9">
    <source>
        <dbReference type="EMBL" id="CAB9512509.1"/>
    </source>
</evidence>
<feature type="domain" description="DAGKc" evidence="8">
    <location>
        <begin position="115"/>
        <end position="270"/>
    </location>
</feature>
<dbReference type="InterPro" id="IPR001206">
    <property type="entry name" value="Diacylglycerol_kinase_cat_dom"/>
</dbReference>
<dbReference type="SMART" id="SM00046">
    <property type="entry name" value="DAGKc"/>
    <property type="match status" value="1"/>
</dbReference>